<evidence type="ECO:0000313" key="17">
    <source>
        <dbReference type="EMBL" id="RPB09626.1"/>
    </source>
</evidence>
<evidence type="ECO:0000256" key="11">
    <source>
        <dbReference type="ARBA" id="ARBA00023136"/>
    </source>
</evidence>
<dbReference type="FunCoup" id="A0A3N4KGD9">
    <property type="interactions" value="677"/>
</dbReference>
<feature type="transmembrane region" description="Helical" evidence="16">
    <location>
        <begin position="391"/>
        <end position="410"/>
    </location>
</feature>
<keyword evidence="9" id="KW-0256">Endoplasmic reticulum</keyword>
<feature type="transmembrane region" description="Helical" evidence="16">
    <location>
        <begin position="130"/>
        <end position="157"/>
    </location>
</feature>
<comment type="catalytic activity">
    <reaction evidence="14">
        <text>an alpha-D-Glc-(1-&gt;3)-alpha-D-Glc-(1-&gt;3)-alpha-D-Man-(1-&gt;2)-alpha-D-Man-(1-&gt;2)-alpha-D-Man-(1-&gt;3)-[alpha-D-Man-(1-&gt;2)-alpha-D-Man-(1-&gt;3)-[alpha-D-Man-(1-&gt;2)-alpha-D-Man-(1-&gt;6)]-alpha-D-Man-(1-&gt;6)]-beta-D-Man-(1-&gt;4)-beta-D-GlcNAc-(1-&gt;4)-alpha-D-GlcNAc-diphospho-di-trans,poly-cis-dolichol + a di-trans,poly-cis-dolichyl beta-D-glucosyl phosphate = a alpha-D-Glc-(1-&gt;2)-alpha-D-Glc-(1-&gt;3)-alpha-D-Glc-(1-&gt;3)-alpha-D-Man-(1-&gt;2)-alpha-D-Man-(1-&gt;2)-alpha-D-Man-(1-&gt;3)-[alpha-D-Man-(1-&gt;2)-alpha-D-Man-(1-&gt;3)-[alpha-D-Man-(1-&gt;2)-alpha-D-Man-(1-&gt;6)]-alpha-D-Man-(1-&gt;6)]-beta-D-Man-(1-&gt;4)-beta-D-GlcNAc-(1-&gt;4)-alpha-D-GlcNAc-diphospho-di-trans,poly-cis-dolichol + a di-trans,poly-cis-dolichyl phosphate + H(+)</text>
        <dbReference type="Rhea" id="RHEA:29543"/>
        <dbReference type="Rhea" id="RHEA-COMP:19498"/>
        <dbReference type="Rhea" id="RHEA-COMP:19502"/>
        <dbReference type="Rhea" id="RHEA-COMP:19512"/>
        <dbReference type="Rhea" id="RHEA-COMP:19522"/>
        <dbReference type="ChEBI" id="CHEBI:15378"/>
        <dbReference type="ChEBI" id="CHEBI:57525"/>
        <dbReference type="ChEBI" id="CHEBI:57683"/>
        <dbReference type="ChEBI" id="CHEBI:132522"/>
        <dbReference type="ChEBI" id="CHEBI:132523"/>
        <dbReference type="EC" id="2.4.1.256"/>
    </reaction>
    <physiologicalReaction direction="left-to-right" evidence="14">
        <dbReference type="Rhea" id="RHEA:29544"/>
    </physiologicalReaction>
</comment>
<accession>A0A3N4KGD9</accession>
<dbReference type="Proteomes" id="UP000277580">
    <property type="component" value="Unassembled WGS sequence"/>
</dbReference>
<dbReference type="AlphaFoldDB" id="A0A3N4KGD9"/>
<keyword evidence="8 16" id="KW-0812">Transmembrane</keyword>
<comment type="similarity">
    <text evidence="3">Belongs to the ALG10 glucosyltransferase family.</text>
</comment>
<reference evidence="17 18" key="1">
    <citation type="journal article" date="2018" name="Nat. Ecol. Evol.">
        <title>Pezizomycetes genomes reveal the molecular basis of ectomycorrhizal truffle lifestyle.</title>
        <authorList>
            <person name="Murat C."/>
            <person name="Payen T."/>
            <person name="Noel B."/>
            <person name="Kuo A."/>
            <person name="Morin E."/>
            <person name="Chen J."/>
            <person name="Kohler A."/>
            <person name="Krizsan K."/>
            <person name="Balestrini R."/>
            <person name="Da Silva C."/>
            <person name="Montanini B."/>
            <person name="Hainaut M."/>
            <person name="Levati E."/>
            <person name="Barry K.W."/>
            <person name="Belfiori B."/>
            <person name="Cichocki N."/>
            <person name="Clum A."/>
            <person name="Dockter R.B."/>
            <person name="Fauchery L."/>
            <person name="Guy J."/>
            <person name="Iotti M."/>
            <person name="Le Tacon F."/>
            <person name="Lindquist E.A."/>
            <person name="Lipzen A."/>
            <person name="Malagnac F."/>
            <person name="Mello A."/>
            <person name="Molinier V."/>
            <person name="Miyauchi S."/>
            <person name="Poulain J."/>
            <person name="Riccioni C."/>
            <person name="Rubini A."/>
            <person name="Sitrit Y."/>
            <person name="Splivallo R."/>
            <person name="Traeger S."/>
            <person name="Wang M."/>
            <person name="Zifcakova L."/>
            <person name="Wipf D."/>
            <person name="Zambonelli A."/>
            <person name="Paolocci F."/>
            <person name="Nowrousian M."/>
            <person name="Ottonello S."/>
            <person name="Baldrian P."/>
            <person name="Spatafora J.W."/>
            <person name="Henrissat B."/>
            <person name="Nagy L.G."/>
            <person name="Aury J.M."/>
            <person name="Wincker P."/>
            <person name="Grigoriev I.V."/>
            <person name="Bonfante P."/>
            <person name="Martin F.M."/>
        </authorList>
    </citation>
    <scope>NUCLEOTIDE SEQUENCE [LARGE SCALE GENOMIC DNA]</scope>
    <source>
        <strain evidence="17 18">CCBAS932</strain>
    </source>
</reference>
<evidence type="ECO:0000256" key="12">
    <source>
        <dbReference type="ARBA" id="ARBA00032069"/>
    </source>
</evidence>
<protein>
    <recommendedName>
        <fullName evidence="5">Dol-P-Glc:Glc(2)Man(9)GlcNAc(2)-PP-Dol alpha-1,2-glucosyltransferase</fullName>
        <ecNumber evidence="4">2.4.1.256</ecNumber>
    </recommendedName>
    <alternativeName>
        <fullName evidence="12">Asparagine-linked glycosylation protein 10</fullName>
    </alternativeName>
</protein>
<evidence type="ECO:0000256" key="15">
    <source>
        <dbReference type="SAM" id="MobiDB-lite"/>
    </source>
</evidence>
<keyword evidence="11 16" id="KW-0472">Membrane</keyword>
<evidence type="ECO:0000256" key="9">
    <source>
        <dbReference type="ARBA" id="ARBA00022824"/>
    </source>
</evidence>
<evidence type="ECO:0000256" key="6">
    <source>
        <dbReference type="ARBA" id="ARBA00022676"/>
    </source>
</evidence>
<evidence type="ECO:0000256" key="14">
    <source>
        <dbReference type="ARBA" id="ARBA00048064"/>
    </source>
</evidence>
<dbReference type="GO" id="GO:0106073">
    <property type="term" value="F:dolichyl pyrophosphate Glc2Man9GlcNAc2 alpha-1,2-glucosyltransferase activity"/>
    <property type="evidence" value="ECO:0007669"/>
    <property type="project" value="UniProtKB-EC"/>
</dbReference>
<feature type="transmembrane region" description="Helical" evidence="16">
    <location>
        <begin position="349"/>
        <end position="371"/>
    </location>
</feature>
<sequence>MHPLIPRACVIAAATVAVSMLVNTVVPEPYLAALTALSLPAQDEVFHIPQAQAYCSNRFAVWDPKLTTPAGLYLLSYPLAFITTCTPAALRLLNAVGVALVLPLVTYQILRLVHPGLPRAAAAHSAVNVALFPLLFFFAGLYYTDVYSTVFVLLSYLCWLQRRTWASAGAGWVALWFRQTNVLWAVFLVVLEGVRALEVAQGEEKAEEPAAAAAAAVEAVAEGKEVTPAVTPIASPGGRRKKRKGRPAVASPQAPTPPALSRVNSRLAEEEPLQPLVVLPQEEVQDGPWTINVQSTPARTSELSQAWSRVLDMASKIRVWNPPFTASVTAQDFFFSTPVSILLAALQHWTALLVAILPYLCVLSSFAIFILWNNLSIVLGDKSAHQPTLHIPQLFYFATFTLLTSWPLLLSKSFIAECWADNVGIYITLPRRSARGKRARKLPPGFAPAAATKPVSVAWLTLLRTTCFLAAIVFTVHYNTYLHPYLLADNRHFVFYVFRRSILRHPLVRYALAPVYLVAAWSVLAGLRRGGVVSVVWMWGWAAAVVGTLVGAGLVEPRYFVVGWVLWRVHVCGGGEGEGVEKWRRWAETVGFVLVNAGVLWVFLRWGFAWEGEAGVQRFMW</sequence>
<organism evidence="17 18">
    <name type="scientific">Morchella conica CCBAS932</name>
    <dbReference type="NCBI Taxonomy" id="1392247"/>
    <lineage>
        <taxon>Eukaryota</taxon>
        <taxon>Fungi</taxon>
        <taxon>Dikarya</taxon>
        <taxon>Ascomycota</taxon>
        <taxon>Pezizomycotina</taxon>
        <taxon>Pezizomycetes</taxon>
        <taxon>Pezizales</taxon>
        <taxon>Morchellaceae</taxon>
        <taxon>Morchella</taxon>
    </lineage>
</organism>
<dbReference type="PANTHER" id="PTHR12989:SF10">
    <property type="entry name" value="DOL-P-GLC:GLC(2)MAN(9)GLCNAC(2)-PP-DOL ALPHA-1,2-GLUCOSYLTRANSFERASE-RELATED"/>
    <property type="match status" value="1"/>
</dbReference>
<comment type="subcellular location">
    <subcellularLocation>
        <location evidence="1">Endoplasmic reticulum membrane</location>
        <topology evidence="1">Multi-pass membrane protein</topology>
    </subcellularLocation>
</comment>
<feature type="transmembrane region" description="Helical" evidence="16">
    <location>
        <begin position="92"/>
        <end position="110"/>
    </location>
</feature>
<feature type="transmembrane region" description="Helical" evidence="16">
    <location>
        <begin position="590"/>
        <end position="608"/>
    </location>
</feature>
<name>A0A3N4KGD9_9PEZI</name>
<dbReference type="Pfam" id="PF04922">
    <property type="entry name" value="DIE2_ALG10"/>
    <property type="match status" value="1"/>
</dbReference>
<dbReference type="STRING" id="1392247.A0A3N4KGD9"/>
<proteinExistence type="inferred from homology"/>
<comment type="pathway">
    <text evidence="2">Protein modification; protein glycosylation.</text>
</comment>
<feature type="transmembrane region" description="Helical" evidence="16">
    <location>
        <begin position="507"/>
        <end position="524"/>
    </location>
</feature>
<keyword evidence="18" id="KW-1185">Reference proteome</keyword>
<comment type="function">
    <text evidence="13">Dol-P-Glc:Glc(2)Man(9)GlcNAc(2)-PP-Dol alpha-1,2-glucosyltransferase that operates in the biosynthetic pathway of dolichol-linked oligosaccharides, the glycan precursors employed in protein asparagine (N)-glycosylation. The assembly of dolichol-linked oligosaccharides begins on the cytosolic side of the endoplasmic reticulum membrane and finishes in its lumen. The sequential addition of sugars to dolichol pyrophosphate produces dolichol-linked oligosaccharides containing fourteen sugars, including two GlcNAcs, nine mannoses and three glucoses. Once assembled, the oligosaccharide is transferred from the lipid to nascent proteins by oligosaccharyltransferases. In the lumen of the endoplasmic reticulum, adds the third and last glucose residue from dolichyl phosphate glucose (Dol-P-Glc) onto the lipid-linked oligosaccharide intermediate Glc(2)Man(9)GlcNAc(2)-PP-Dol to produce Glc(3)Man(9)GlcNAc(2)-PP-Dol.</text>
</comment>
<dbReference type="EC" id="2.4.1.256" evidence="4"/>
<dbReference type="GO" id="GO:0005789">
    <property type="term" value="C:endoplasmic reticulum membrane"/>
    <property type="evidence" value="ECO:0007669"/>
    <property type="project" value="UniProtKB-SubCell"/>
</dbReference>
<evidence type="ECO:0000256" key="3">
    <source>
        <dbReference type="ARBA" id="ARBA00010600"/>
    </source>
</evidence>
<evidence type="ECO:0000256" key="8">
    <source>
        <dbReference type="ARBA" id="ARBA00022692"/>
    </source>
</evidence>
<evidence type="ECO:0000256" key="7">
    <source>
        <dbReference type="ARBA" id="ARBA00022679"/>
    </source>
</evidence>
<evidence type="ECO:0000256" key="16">
    <source>
        <dbReference type="SAM" id="Phobius"/>
    </source>
</evidence>
<evidence type="ECO:0000256" key="4">
    <source>
        <dbReference type="ARBA" id="ARBA00011967"/>
    </source>
</evidence>
<dbReference type="UniPathway" id="UPA00378"/>
<evidence type="ECO:0000313" key="18">
    <source>
        <dbReference type="Proteomes" id="UP000277580"/>
    </source>
</evidence>
<dbReference type="OrthoDB" id="4769at2759"/>
<gene>
    <name evidence="17" type="ORF">P167DRAFT_547905</name>
</gene>
<keyword evidence="7" id="KW-0808">Transferase</keyword>
<evidence type="ECO:0000256" key="13">
    <source>
        <dbReference type="ARBA" id="ARBA00044727"/>
    </source>
</evidence>
<dbReference type="InParanoid" id="A0A3N4KGD9"/>
<evidence type="ECO:0000256" key="10">
    <source>
        <dbReference type="ARBA" id="ARBA00022989"/>
    </source>
</evidence>
<evidence type="ECO:0000256" key="1">
    <source>
        <dbReference type="ARBA" id="ARBA00004477"/>
    </source>
</evidence>
<dbReference type="EMBL" id="ML119150">
    <property type="protein sequence ID" value="RPB09626.1"/>
    <property type="molecule type" value="Genomic_DNA"/>
</dbReference>
<evidence type="ECO:0000256" key="2">
    <source>
        <dbReference type="ARBA" id="ARBA00004922"/>
    </source>
</evidence>
<dbReference type="PANTHER" id="PTHR12989">
    <property type="entry name" value="ALPHA-1,2-GLUCOSYLTRANSFERASE ALG10"/>
    <property type="match status" value="1"/>
</dbReference>
<keyword evidence="10 16" id="KW-1133">Transmembrane helix</keyword>
<dbReference type="InterPro" id="IPR016900">
    <property type="entry name" value="Alg10"/>
</dbReference>
<keyword evidence="6" id="KW-0328">Glycosyltransferase</keyword>
<dbReference type="GO" id="GO:0006488">
    <property type="term" value="P:dolichol-linked oligosaccharide biosynthetic process"/>
    <property type="evidence" value="ECO:0007669"/>
    <property type="project" value="InterPro"/>
</dbReference>
<evidence type="ECO:0000256" key="5">
    <source>
        <dbReference type="ARBA" id="ARBA00018512"/>
    </source>
</evidence>
<feature type="transmembrane region" description="Helical" evidence="16">
    <location>
        <begin position="536"/>
        <end position="555"/>
    </location>
</feature>
<feature type="region of interest" description="Disordered" evidence="15">
    <location>
        <begin position="229"/>
        <end position="264"/>
    </location>
</feature>